<dbReference type="Proteomes" id="UP000803844">
    <property type="component" value="Unassembled WGS sequence"/>
</dbReference>
<feature type="domain" description="Intradiol ring-cleavage dioxygenases" evidence="2">
    <location>
        <begin position="140"/>
        <end position="229"/>
    </location>
</feature>
<dbReference type="CDD" id="cd03457">
    <property type="entry name" value="intradiol_dioxygenase_like"/>
    <property type="match status" value="1"/>
</dbReference>
<dbReference type="RefSeq" id="XP_040771902.1">
    <property type="nucleotide sequence ID" value="XM_040919248.1"/>
</dbReference>
<organism evidence="3 4">
    <name type="scientific">Cryphonectria parasitica (strain ATCC 38755 / EP155)</name>
    <dbReference type="NCBI Taxonomy" id="660469"/>
    <lineage>
        <taxon>Eukaryota</taxon>
        <taxon>Fungi</taxon>
        <taxon>Dikarya</taxon>
        <taxon>Ascomycota</taxon>
        <taxon>Pezizomycotina</taxon>
        <taxon>Sordariomycetes</taxon>
        <taxon>Sordariomycetidae</taxon>
        <taxon>Diaporthales</taxon>
        <taxon>Cryphonectriaceae</taxon>
        <taxon>Cryphonectria-Endothia species complex</taxon>
        <taxon>Cryphonectria</taxon>
    </lineage>
</organism>
<proteinExistence type="predicted"/>
<feature type="signal peptide" evidence="1">
    <location>
        <begin position="1"/>
        <end position="17"/>
    </location>
</feature>
<dbReference type="Gene3D" id="2.60.130.10">
    <property type="entry name" value="Aromatic compound dioxygenase"/>
    <property type="match status" value="1"/>
</dbReference>
<dbReference type="PANTHER" id="PTHR34315">
    <property type="match status" value="1"/>
</dbReference>
<accession>A0A9P5CJB2</accession>
<evidence type="ECO:0000313" key="4">
    <source>
        <dbReference type="Proteomes" id="UP000803844"/>
    </source>
</evidence>
<dbReference type="Pfam" id="PF00775">
    <property type="entry name" value="Dioxygenase_C"/>
    <property type="match status" value="1"/>
</dbReference>
<feature type="chain" id="PRO_5040230918" evidence="1">
    <location>
        <begin position="18"/>
        <end position="371"/>
    </location>
</feature>
<dbReference type="SUPFAM" id="SSF49482">
    <property type="entry name" value="Aromatic compound dioxygenase"/>
    <property type="match status" value="1"/>
</dbReference>
<sequence length="371" mass="39678">MIFTQTIILGLAALAAAHPGHEEEEHRHAVESRSAHISNKRALENCAAKLEARGHTARAIERRKATMEKHRMARNIAKDSPIMKRNTTTVLDTDHEGDLNATTAISDETYVFADDTCTVLNPEGEVGPFYVLGEYVRSDVTDGQEGVTIVSDYQFIDVSTCEPLSGVWADVWNANATGVYAGVQENGNGNADDASNLNTTFLRGIQQADDDGVVQFTTLFPGHYSGRTNHIHIVLHENATELANGTITGGSVSHIGQFFWDQSLIDLVEATSPYNTNTNPITTNADDRVFGEQETEDTTSDPVFNYVYFSDDGDLSEGLFTWILVGINTTASYTPTYSFELTSGGGVAVSGGDSGPGGAGGLGSGGFGGIP</sequence>
<dbReference type="EMBL" id="MU032352">
    <property type="protein sequence ID" value="KAF3760923.1"/>
    <property type="molecule type" value="Genomic_DNA"/>
</dbReference>
<keyword evidence="1" id="KW-0732">Signal</keyword>
<protein>
    <submittedName>
        <fullName evidence="3">Aromatic compound dioxygenase</fullName>
    </submittedName>
</protein>
<reference evidence="3" key="1">
    <citation type="journal article" date="2020" name="Phytopathology">
        <title>Genome sequence of the chestnut blight fungus Cryphonectria parasitica EP155: A fundamental resource for an archetypical invasive plant pathogen.</title>
        <authorList>
            <person name="Crouch J.A."/>
            <person name="Dawe A."/>
            <person name="Aerts A."/>
            <person name="Barry K."/>
            <person name="Churchill A.C.L."/>
            <person name="Grimwood J."/>
            <person name="Hillman B."/>
            <person name="Milgroom M.G."/>
            <person name="Pangilinan J."/>
            <person name="Smith M."/>
            <person name="Salamov A."/>
            <person name="Schmutz J."/>
            <person name="Yadav J."/>
            <person name="Grigoriev I.V."/>
            <person name="Nuss D."/>
        </authorList>
    </citation>
    <scope>NUCLEOTIDE SEQUENCE</scope>
    <source>
        <strain evidence="3">EP155</strain>
    </source>
</reference>
<evidence type="ECO:0000256" key="1">
    <source>
        <dbReference type="SAM" id="SignalP"/>
    </source>
</evidence>
<keyword evidence="4" id="KW-1185">Reference proteome</keyword>
<dbReference type="GeneID" id="63836377"/>
<dbReference type="AlphaFoldDB" id="A0A9P5CJB2"/>
<dbReference type="OrthoDB" id="121380at2759"/>
<keyword evidence="3" id="KW-0223">Dioxygenase</keyword>
<evidence type="ECO:0000259" key="2">
    <source>
        <dbReference type="Pfam" id="PF00775"/>
    </source>
</evidence>
<comment type="caution">
    <text evidence="3">The sequence shown here is derived from an EMBL/GenBank/DDBJ whole genome shotgun (WGS) entry which is preliminary data.</text>
</comment>
<dbReference type="GO" id="GO:0016702">
    <property type="term" value="F:oxidoreductase activity, acting on single donors with incorporation of molecular oxygen, incorporation of two atoms of oxygen"/>
    <property type="evidence" value="ECO:0007669"/>
    <property type="project" value="InterPro"/>
</dbReference>
<dbReference type="InterPro" id="IPR015889">
    <property type="entry name" value="Intradiol_dOase_core"/>
</dbReference>
<name>A0A9P5CJB2_CRYP1</name>
<dbReference type="PANTHER" id="PTHR34315:SF9">
    <property type="entry name" value="INTRADIOL RING-CLEAVAGE DIOXYGENASES DOMAIN-CONTAINING PROTEIN-RELATED"/>
    <property type="match status" value="1"/>
</dbReference>
<keyword evidence="3" id="KW-0560">Oxidoreductase</keyword>
<gene>
    <name evidence="3" type="ORF">M406DRAFT_296416</name>
</gene>
<evidence type="ECO:0000313" key="3">
    <source>
        <dbReference type="EMBL" id="KAF3760923.1"/>
    </source>
</evidence>
<dbReference type="GO" id="GO:0008199">
    <property type="term" value="F:ferric iron binding"/>
    <property type="evidence" value="ECO:0007669"/>
    <property type="project" value="InterPro"/>
</dbReference>
<dbReference type="InterPro" id="IPR000627">
    <property type="entry name" value="Intradiol_dOase_C"/>
</dbReference>